<reference evidence="1 2" key="1">
    <citation type="submission" date="2019-11" db="EMBL/GenBank/DDBJ databases">
        <authorList>
            <person name="Zheng R.K."/>
            <person name="Sun C.M."/>
        </authorList>
    </citation>
    <scope>NUCLEOTIDE SEQUENCE [LARGE SCALE GENOMIC DNA]</scope>
    <source>
        <strain evidence="1 2">SRB007</strain>
    </source>
</reference>
<organism evidence="1 2">
    <name type="scientific">Pseudodesulfovibrio cashew</name>
    <dbReference type="NCBI Taxonomy" id="2678688"/>
    <lineage>
        <taxon>Bacteria</taxon>
        <taxon>Pseudomonadati</taxon>
        <taxon>Thermodesulfobacteriota</taxon>
        <taxon>Desulfovibrionia</taxon>
        <taxon>Desulfovibrionales</taxon>
        <taxon>Desulfovibrionaceae</taxon>
    </lineage>
</organism>
<dbReference type="Proteomes" id="UP000428328">
    <property type="component" value="Chromosome"/>
</dbReference>
<gene>
    <name evidence="1" type="ORF">GM415_10330</name>
</gene>
<dbReference type="KEGG" id="psel:GM415_10330"/>
<proteinExistence type="predicted"/>
<sequence length="99" mass="11638">MERNDIERIFEAFFEKYKKTEGDRTVWSAVWTHMTPEGVLELNITKCPRGTVLKVFVNKKKVAEVEGFDAYFETMEKVALEHPGLYEPNKIFSEMEFVL</sequence>
<evidence type="ECO:0000313" key="1">
    <source>
        <dbReference type="EMBL" id="QGY40504.1"/>
    </source>
</evidence>
<protein>
    <submittedName>
        <fullName evidence="1">Uncharacterized protein</fullName>
    </submittedName>
</protein>
<evidence type="ECO:0000313" key="2">
    <source>
        <dbReference type="Proteomes" id="UP000428328"/>
    </source>
</evidence>
<accession>A0A6I6JSH3</accession>
<keyword evidence="2" id="KW-1185">Reference proteome</keyword>
<dbReference type="EMBL" id="CP046400">
    <property type="protein sequence ID" value="QGY40504.1"/>
    <property type="molecule type" value="Genomic_DNA"/>
</dbReference>
<name>A0A6I6JSH3_9BACT</name>
<dbReference type="AlphaFoldDB" id="A0A6I6JSH3"/>
<dbReference type="RefSeq" id="WP_158947864.1">
    <property type="nucleotide sequence ID" value="NZ_CP046400.1"/>
</dbReference>